<proteinExistence type="predicted"/>
<sequence length="81" mass="9086">MSAACDRHAPKNGQTFDQFYNPMNSLKDWHSCKNMSDLQQPHKHPLGSAAQPNEAEGGSVSWDLLWNVCARFISKPRDGQT</sequence>
<protein>
    <submittedName>
        <fullName evidence="2">Uncharacterized protein</fullName>
    </submittedName>
</protein>
<dbReference type="AlphaFoldDB" id="A0A6G1QPI4"/>
<reference evidence="3" key="2">
    <citation type="submission" date="2019-02" db="EMBL/GenBank/DDBJ databases">
        <title>Opniocepnalus argus Var Kimnra genome.</title>
        <authorList>
            <person name="Zhou C."/>
            <person name="Xiao S."/>
        </authorList>
    </citation>
    <scope>NUCLEOTIDE SEQUENCE [LARGE SCALE GENOMIC DNA]</scope>
</reference>
<accession>A0A6G1QPI4</accession>
<dbReference type="EMBL" id="CM015731">
    <property type="protein sequence ID" value="KAF3704203.1"/>
    <property type="molecule type" value="Genomic_DNA"/>
</dbReference>
<gene>
    <name evidence="2" type="ORF">EXN66_Car019892</name>
</gene>
<organism evidence="2 3">
    <name type="scientific">Channa argus</name>
    <name type="common">Northern snakehead</name>
    <name type="synonym">Ophicephalus argus</name>
    <dbReference type="NCBI Taxonomy" id="215402"/>
    <lineage>
        <taxon>Eukaryota</taxon>
        <taxon>Metazoa</taxon>
        <taxon>Chordata</taxon>
        <taxon>Craniata</taxon>
        <taxon>Vertebrata</taxon>
        <taxon>Euteleostomi</taxon>
        <taxon>Actinopterygii</taxon>
        <taxon>Neopterygii</taxon>
        <taxon>Teleostei</taxon>
        <taxon>Neoteleostei</taxon>
        <taxon>Acanthomorphata</taxon>
        <taxon>Anabantaria</taxon>
        <taxon>Anabantiformes</taxon>
        <taxon>Channoidei</taxon>
        <taxon>Channidae</taxon>
        <taxon>Channa</taxon>
    </lineage>
</organism>
<reference evidence="2 3" key="1">
    <citation type="submission" date="2019-02" db="EMBL/GenBank/DDBJ databases">
        <title>Opniocepnalus argus genome.</title>
        <authorList>
            <person name="Zhou C."/>
            <person name="Xiao S."/>
        </authorList>
    </citation>
    <scope>NUCLEOTIDE SEQUENCE [LARGE SCALE GENOMIC DNA]</scope>
    <source>
        <strain evidence="2">OARG1902GOOAL</strain>
        <tissue evidence="2">Muscle</tissue>
    </source>
</reference>
<evidence type="ECO:0000313" key="2">
    <source>
        <dbReference type="EMBL" id="KAF3704203.1"/>
    </source>
</evidence>
<evidence type="ECO:0000313" key="3">
    <source>
        <dbReference type="Proteomes" id="UP000503349"/>
    </source>
</evidence>
<dbReference type="Proteomes" id="UP000503349">
    <property type="component" value="Chromosome 20"/>
</dbReference>
<evidence type="ECO:0000256" key="1">
    <source>
        <dbReference type="SAM" id="MobiDB-lite"/>
    </source>
</evidence>
<feature type="region of interest" description="Disordered" evidence="1">
    <location>
        <begin position="34"/>
        <end position="56"/>
    </location>
</feature>
<name>A0A6G1QPI4_CHAAH</name>
<keyword evidence="3" id="KW-1185">Reference proteome</keyword>